<dbReference type="AlphaFoldDB" id="A0A8T1NCG9"/>
<name>A0A8T1NCG9_CARIL</name>
<comment type="caution">
    <text evidence="2">The sequence shown here is derived from an EMBL/GenBank/DDBJ whole genome shotgun (WGS) entry which is preliminary data.</text>
</comment>
<proteinExistence type="predicted"/>
<organism evidence="2 3">
    <name type="scientific">Carya illinoinensis</name>
    <name type="common">Pecan</name>
    <dbReference type="NCBI Taxonomy" id="32201"/>
    <lineage>
        <taxon>Eukaryota</taxon>
        <taxon>Viridiplantae</taxon>
        <taxon>Streptophyta</taxon>
        <taxon>Embryophyta</taxon>
        <taxon>Tracheophyta</taxon>
        <taxon>Spermatophyta</taxon>
        <taxon>Magnoliopsida</taxon>
        <taxon>eudicotyledons</taxon>
        <taxon>Gunneridae</taxon>
        <taxon>Pentapetalae</taxon>
        <taxon>rosids</taxon>
        <taxon>fabids</taxon>
        <taxon>Fagales</taxon>
        <taxon>Juglandaceae</taxon>
        <taxon>Carya</taxon>
    </lineage>
</organism>
<evidence type="ECO:0000256" key="1">
    <source>
        <dbReference type="SAM" id="MobiDB-lite"/>
    </source>
</evidence>
<reference evidence="2" key="1">
    <citation type="submission" date="2020-12" db="EMBL/GenBank/DDBJ databases">
        <title>WGS assembly of Carya illinoinensis cv. Pawnee.</title>
        <authorList>
            <person name="Platts A."/>
            <person name="Shu S."/>
            <person name="Wright S."/>
            <person name="Barry K."/>
            <person name="Edger P."/>
            <person name="Pires J.C."/>
            <person name="Schmutz J."/>
        </authorList>
    </citation>
    <scope>NUCLEOTIDE SEQUENCE</scope>
    <source>
        <tissue evidence="2">Leaf</tissue>
    </source>
</reference>
<dbReference type="Proteomes" id="UP000811609">
    <property type="component" value="Chromosome 14"/>
</dbReference>
<feature type="compositionally biased region" description="Pro residues" evidence="1">
    <location>
        <begin position="70"/>
        <end position="85"/>
    </location>
</feature>
<dbReference type="EMBL" id="CM031822">
    <property type="protein sequence ID" value="KAG6629486.1"/>
    <property type="molecule type" value="Genomic_DNA"/>
</dbReference>
<gene>
    <name evidence="2" type="ORF">CIPAW_14G088500</name>
</gene>
<keyword evidence="3" id="KW-1185">Reference proteome</keyword>
<evidence type="ECO:0000313" key="3">
    <source>
        <dbReference type="Proteomes" id="UP000811609"/>
    </source>
</evidence>
<protein>
    <submittedName>
        <fullName evidence="2">Uncharacterized protein</fullName>
    </submittedName>
</protein>
<feature type="region of interest" description="Disordered" evidence="1">
    <location>
        <begin position="63"/>
        <end position="85"/>
    </location>
</feature>
<accession>A0A8T1NCG9</accession>
<sequence length="85" mass="9542">MIRFVLKGCLLGFLALTTLFFAQSLLFAPNGGKMQKLVYARDEEEFALAFPVGRLGQRKLLRQLERRRPPQPPPPPPKPPQGPGM</sequence>
<evidence type="ECO:0000313" key="2">
    <source>
        <dbReference type="EMBL" id="KAG6629486.1"/>
    </source>
</evidence>